<dbReference type="SUPFAM" id="SSF53474">
    <property type="entry name" value="alpha/beta-Hydrolases"/>
    <property type="match status" value="1"/>
</dbReference>
<evidence type="ECO:0000259" key="2">
    <source>
        <dbReference type="SMART" id="SM00939"/>
    </source>
</evidence>
<dbReference type="InterPro" id="IPR029058">
    <property type="entry name" value="AB_hydrolase_fold"/>
</dbReference>
<evidence type="ECO:0000313" key="3">
    <source>
        <dbReference type="EMBL" id="PXY22997.1"/>
    </source>
</evidence>
<dbReference type="Pfam" id="PF02129">
    <property type="entry name" value="Peptidase_S15"/>
    <property type="match status" value="2"/>
</dbReference>
<dbReference type="PANTHER" id="PTHR43056:SF10">
    <property type="entry name" value="COCE_NOND FAMILY, PUTATIVE (AFU_ORTHOLOGUE AFUA_7G00600)-RELATED"/>
    <property type="match status" value="1"/>
</dbReference>
<name>A0A2V4AQV7_9PSEU</name>
<organism evidence="3 4">
    <name type="scientific">Prauserella muralis</name>
    <dbReference type="NCBI Taxonomy" id="588067"/>
    <lineage>
        <taxon>Bacteria</taxon>
        <taxon>Bacillati</taxon>
        <taxon>Actinomycetota</taxon>
        <taxon>Actinomycetes</taxon>
        <taxon>Pseudonocardiales</taxon>
        <taxon>Pseudonocardiaceae</taxon>
        <taxon>Prauserella</taxon>
    </lineage>
</organism>
<comment type="caution">
    <text evidence="3">The sequence shown here is derived from an EMBL/GenBank/DDBJ whole genome shotgun (WGS) entry which is preliminary data.</text>
</comment>
<dbReference type="Gene3D" id="3.40.50.1820">
    <property type="entry name" value="alpha/beta hydrolase"/>
    <property type="match status" value="2"/>
</dbReference>
<feature type="domain" description="Xaa-Pro dipeptidyl-peptidase C-terminal" evidence="2">
    <location>
        <begin position="285"/>
        <end position="495"/>
    </location>
</feature>
<dbReference type="SUPFAM" id="SSF49785">
    <property type="entry name" value="Galactose-binding domain-like"/>
    <property type="match status" value="1"/>
</dbReference>
<dbReference type="EMBL" id="MASW01000005">
    <property type="protein sequence ID" value="PXY22997.1"/>
    <property type="molecule type" value="Genomic_DNA"/>
</dbReference>
<dbReference type="AlphaFoldDB" id="A0A2V4AQV7"/>
<dbReference type="Pfam" id="PF08530">
    <property type="entry name" value="PepX_C"/>
    <property type="match status" value="1"/>
</dbReference>
<reference evidence="3 4" key="1">
    <citation type="submission" date="2016-07" db="EMBL/GenBank/DDBJ databases">
        <title>Draft genome sequence of Prauserella muralis DSM 45305, isolated from a mould-covered wall in an indoor environment.</title>
        <authorList>
            <person name="Ruckert C."/>
            <person name="Albersmeier A."/>
            <person name="Jiang C.-L."/>
            <person name="Jiang Y."/>
            <person name="Kalinowski J."/>
            <person name="Schneider O."/>
            <person name="Winkler A."/>
            <person name="Zotchev S.B."/>
        </authorList>
    </citation>
    <scope>NUCLEOTIDE SEQUENCE [LARGE SCALE GENOMIC DNA]</scope>
    <source>
        <strain evidence="3 4">DSM 45305</strain>
    </source>
</reference>
<dbReference type="NCBIfam" id="TIGR00976">
    <property type="entry name" value="CocE_NonD"/>
    <property type="match status" value="1"/>
</dbReference>
<protein>
    <submittedName>
        <fullName evidence="3">Hydrolase</fullName>
    </submittedName>
</protein>
<dbReference type="Gene3D" id="2.60.120.260">
    <property type="entry name" value="Galactose-binding domain-like"/>
    <property type="match status" value="1"/>
</dbReference>
<dbReference type="Proteomes" id="UP000249915">
    <property type="component" value="Unassembled WGS sequence"/>
</dbReference>
<dbReference type="GO" id="GO:0008239">
    <property type="term" value="F:dipeptidyl-peptidase activity"/>
    <property type="evidence" value="ECO:0007669"/>
    <property type="project" value="InterPro"/>
</dbReference>
<evidence type="ECO:0000256" key="1">
    <source>
        <dbReference type="ARBA" id="ARBA00022801"/>
    </source>
</evidence>
<gene>
    <name evidence="3" type="ORF">BAY60_23650</name>
</gene>
<evidence type="ECO:0000313" key="4">
    <source>
        <dbReference type="Proteomes" id="UP000249915"/>
    </source>
</evidence>
<dbReference type="InterPro" id="IPR005674">
    <property type="entry name" value="CocE/Ser_esterase"/>
</dbReference>
<keyword evidence="4" id="KW-1185">Reference proteome</keyword>
<keyword evidence="1 3" id="KW-0378">Hydrolase</keyword>
<proteinExistence type="predicted"/>
<dbReference type="PANTHER" id="PTHR43056">
    <property type="entry name" value="PEPTIDASE S9 PROLYL OLIGOPEPTIDASE"/>
    <property type="match status" value="1"/>
</dbReference>
<dbReference type="InterPro" id="IPR050585">
    <property type="entry name" value="Xaa-Pro_dipeptidyl-ppase/CocE"/>
</dbReference>
<dbReference type="InterPro" id="IPR000383">
    <property type="entry name" value="Xaa-Pro-like_dom"/>
</dbReference>
<sequence length="506" mass="55193">MVAVAAALGGTALSRPTATAVEPAAGPADPFFSYHRPARYDVTSTAVRVPVRDGSVIACRLYRPAAEGRFPGIVYEYTAYAGNAEEFGRGAAYFVSRGYNALVCQARGSGDSPGHLDPFSPQEQRDNYDVIEWFAAQPWSTGQIGQMGVSYGGHSSLLVAVNQPPHLEAIIPINGIHDWYANTIYRGGIYSARIRGWQQAVAPHTLRTYAEHPLYDDFWRGRSVMARWDRLTVPTLEINGWYDRYRDGMVKNFQARPGNVWLVSGPWEHGYPAGQPGDIGLGGYLAWWDHWLRDDPRAPLPRAKVTSYEIPEPGAGTGWRQFGQWPPADARTVRLSLGADATLTRGRTRPGIQYFDVNTDTEPAGAGERLRYQSRPLRRDVVLAGSITATVRASFTADDGAVAVVVEDVAPDGSAVRITAGWLKASHRAGHERLAPVEPGRVYTLPVHVWPTHYRLSAGHRLRVTISSDDYPEIDSTAPAGRVGVRVGAHGSAATITVLGNSSGLR</sequence>
<dbReference type="SMART" id="SM00939">
    <property type="entry name" value="PepX_C"/>
    <property type="match status" value="1"/>
</dbReference>
<dbReference type="InterPro" id="IPR008979">
    <property type="entry name" value="Galactose-bd-like_sf"/>
</dbReference>
<accession>A0A2V4AQV7</accession>
<dbReference type="InterPro" id="IPR013736">
    <property type="entry name" value="Xaa-Pro_dipept_C"/>
</dbReference>